<comment type="caution">
    <text evidence="2">The sequence shown here is derived from an EMBL/GenBank/DDBJ whole genome shotgun (WGS) entry which is preliminary data.</text>
</comment>
<evidence type="ECO:0000256" key="1">
    <source>
        <dbReference type="SAM" id="MobiDB-lite"/>
    </source>
</evidence>
<feature type="compositionally biased region" description="Basic and acidic residues" evidence="1">
    <location>
        <begin position="24"/>
        <end position="37"/>
    </location>
</feature>
<keyword evidence="3" id="KW-1185">Reference proteome</keyword>
<reference evidence="2 3" key="1">
    <citation type="journal article" date="2012" name="Genome Biol.">
        <title>Genome and low-iron response of an oceanic diatom adapted to chronic iron limitation.</title>
        <authorList>
            <person name="Lommer M."/>
            <person name="Specht M."/>
            <person name="Roy A.S."/>
            <person name="Kraemer L."/>
            <person name="Andreson R."/>
            <person name="Gutowska M.A."/>
            <person name="Wolf J."/>
            <person name="Bergner S.V."/>
            <person name="Schilhabel M.B."/>
            <person name="Klostermeier U.C."/>
            <person name="Beiko R.G."/>
            <person name="Rosenstiel P."/>
            <person name="Hippler M."/>
            <person name="Laroche J."/>
        </authorList>
    </citation>
    <scope>NUCLEOTIDE SEQUENCE [LARGE SCALE GENOMIC DNA]</scope>
    <source>
        <strain evidence="2 3">CCMP1005</strain>
    </source>
</reference>
<organism evidence="2 3">
    <name type="scientific">Thalassiosira oceanica</name>
    <name type="common">Marine diatom</name>
    <dbReference type="NCBI Taxonomy" id="159749"/>
    <lineage>
        <taxon>Eukaryota</taxon>
        <taxon>Sar</taxon>
        <taxon>Stramenopiles</taxon>
        <taxon>Ochrophyta</taxon>
        <taxon>Bacillariophyta</taxon>
        <taxon>Coscinodiscophyceae</taxon>
        <taxon>Thalassiosirophycidae</taxon>
        <taxon>Thalassiosirales</taxon>
        <taxon>Thalassiosiraceae</taxon>
        <taxon>Thalassiosira</taxon>
    </lineage>
</organism>
<proteinExistence type="predicted"/>
<name>K0TPG0_THAOC</name>
<sequence length="99" mass="10307">MPRPSPPRERAGVAGPARRKPPPHGRDRVRPADDGPVHDGAGPRVPAVGRGIAQEEAADERGPAPAHRREEQGQRGESSLERADGKAAASPRAGLPVPA</sequence>
<feature type="compositionally biased region" description="Basic and acidic residues" evidence="1">
    <location>
        <begin position="59"/>
        <end position="85"/>
    </location>
</feature>
<protein>
    <submittedName>
        <fullName evidence="2">Uncharacterized protein</fullName>
    </submittedName>
</protein>
<evidence type="ECO:0000313" key="2">
    <source>
        <dbReference type="EMBL" id="EJK74437.1"/>
    </source>
</evidence>
<dbReference type="EMBL" id="AGNL01003669">
    <property type="protein sequence ID" value="EJK74437.1"/>
    <property type="molecule type" value="Genomic_DNA"/>
</dbReference>
<dbReference type="Proteomes" id="UP000266841">
    <property type="component" value="Unassembled WGS sequence"/>
</dbReference>
<evidence type="ECO:0000313" key="3">
    <source>
        <dbReference type="Proteomes" id="UP000266841"/>
    </source>
</evidence>
<feature type="compositionally biased region" description="Basic and acidic residues" evidence="1">
    <location>
        <begin position="1"/>
        <end position="11"/>
    </location>
</feature>
<accession>K0TPG0</accession>
<feature type="region of interest" description="Disordered" evidence="1">
    <location>
        <begin position="1"/>
        <end position="99"/>
    </location>
</feature>
<dbReference type="AlphaFoldDB" id="K0TPG0"/>
<gene>
    <name evidence="2" type="ORF">THAOC_03884</name>
</gene>